<dbReference type="Pfam" id="PF02481">
    <property type="entry name" value="DNA_processg_A"/>
    <property type="match status" value="1"/>
</dbReference>
<dbReference type="PANTHER" id="PTHR43022">
    <property type="entry name" value="PROTEIN SMF"/>
    <property type="match status" value="1"/>
</dbReference>
<gene>
    <name evidence="3" type="primary">dprA</name>
    <name evidence="3" type="ORF">TREVI0001_0398</name>
</gene>
<dbReference type="Proteomes" id="UP000004509">
    <property type="component" value="Unassembled WGS sequence"/>
</dbReference>
<evidence type="ECO:0000259" key="2">
    <source>
        <dbReference type="Pfam" id="PF02481"/>
    </source>
</evidence>
<dbReference type="eggNOG" id="COG0758">
    <property type="taxonomic scope" value="Bacteria"/>
</dbReference>
<sequence length="318" mass="34646">MMNTTTDSEKRKLYIALSYCSFLKGSERLLLARTLDTLQALTVSSIDTLSRIVQRSFRTRSYKPELLEQAVEKAESLMKYCRINMTFYDDTDFPPLLREIPDAPFLLYYRGVLPKADTPAAAIVGTRRPTGNGIKAALQLGTECGHAGIPVISGLARGIDTFAHRGALEGGGLTTAVLACGLDRLYPQSNARLAGRILETGGCILSEYAPGEPPLAYRFPQRNRLISGLARATVVIEAPAKSGALITADFALEQGRDVCIHGGMTDSVQNTGCKKLAEDGAIPVEHAGDLLREWAHPALQYLQREQRIQLPLFEKGAP</sequence>
<name>C8PTI1_9SPIR</name>
<evidence type="ECO:0000313" key="4">
    <source>
        <dbReference type="Proteomes" id="UP000004509"/>
    </source>
</evidence>
<dbReference type="Gene3D" id="3.40.50.450">
    <property type="match status" value="1"/>
</dbReference>
<accession>C8PTI1</accession>
<dbReference type="InterPro" id="IPR057666">
    <property type="entry name" value="DrpA_SLOG"/>
</dbReference>
<comment type="caution">
    <text evidence="3">The sequence shown here is derived from an EMBL/GenBank/DDBJ whole genome shotgun (WGS) entry which is preliminary data.</text>
</comment>
<proteinExistence type="inferred from homology"/>
<dbReference type="STRING" id="596324.TREVI0001_0398"/>
<dbReference type="AlphaFoldDB" id="C8PTI1"/>
<evidence type="ECO:0000313" key="3">
    <source>
        <dbReference type="EMBL" id="EEV19326.1"/>
    </source>
</evidence>
<dbReference type="PANTHER" id="PTHR43022:SF1">
    <property type="entry name" value="PROTEIN SMF"/>
    <property type="match status" value="1"/>
</dbReference>
<organism evidence="3 4">
    <name type="scientific">Treponema vincentii ATCC 35580</name>
    <dbReference type="NCBI Taxonomy" id="596324"/>
    <lineage>
        <taxon>Bacteria</taxon>
        <taxon>Pseudomonadati</taxon>
        <taxon>Spirochaetota</taxon>
        <taxon>Spirochaetia</taxon>
        <taxon>Spirochaetales</taxon>
        <taxon>Treponemataceae</taxon>
        <taxon>Treponema</taxon>
    </lineage>
</organism>
<feature type="domain" description="Smf/DprA SLOG" evidence="2">
    <location>
        <begin position="85"/>
        <end position="293"/>
    </location>
</feature>
<evidence type="ECO:0000256" key="1">
    <source>
        <dbReference type="ARBA" id="ARBA00006525"/>
    </source>
</evidence>
<dbReference type="NCBIfam" id="TIGR00732">
    <property type="entry name" value="dprA"/>
    <property type="match status" value="1"/>
</dbReference>
<reference evidence="3 4" key="1">
    <citation type="submission" date="2009-07" db="EMBL/GenBank/DDBJ databases">
        <authorList>
            <person name="Madupu R."/>
            <person name="Sebastian Y."/>
            <person name="Durkin A.S."/>
            <person name="Torralba M."/>
            <person name="Methe B."/>
            <person name="Sutton G.G."/>
            <person name="Strausberg R.L."/>
            <person name="Nelson K.E."/>
        </authorList>
    </citation>
    <scope>NUCLEOTIDE SEQUENCE [LARGE SCALE GENOMIC DNA]</scope>
    <source>
        <strain evidence="3 4">ATCC 35580</strain>
    </source>
</reference>
<dbReference type="InterPro" id="IPR003488">
    <property type="entry name" value="DprA"/>
</dbReference>
<protein>
    <submittedName>
        <fullName evidence="3">DNA protecting protein DprA</fullName>
    </submittedName>
</protein>
<comment type="similarity">
    <text evidence="1">Belongs to the DprA/Smf family.</text>
</comment>
<dbReference type="GO" id="GO:0009294">
    <property type="term" value="P:DNA-mediated transformation"/>
    <property type="evidence" value="ECO:0007669"/>
    <property type="project" value="InterPro"/>
</dbReference>
<dbReference type="EMBL" id="ACYH01000066">
    <property type="protein sequence ID" value="EEV19326.1"/>
    <property type="molecule type" value="Genomic_DNA"/>
</dbReference>
<dbReference type="SUPFAM" id="SSF102405">
    <property type="entry name" value="MCP/YpsA-like"/>
    <property type="match status" value="1"/>
</dbReference>